<dbReference type="Pfam" id="PF00583">
    <property type="entry name" value="Acetyltransf_1"/>
    <property type="match status" value="1"/>
</dbReference>
<keyword evidence="2" id="KW-0808">Transferase</keyword>
<dbReference type="SUPFAM" id="SSF55729">
    <property type="entry name" value="Acyl-CoA N-acyltransferases (Nat)"/>
    <property type="match status" value="1"/>
</dbReference>
<organism evidence="2 3">
    <name type="scientific">Mesobacillus campisalis</name>
    <dbReference type="NCBI Taxonomy" id="1408103"/>
    <lineage>
        <taxon>Bacteria</taxon>
        <taxon>Bacillati</taxon>
        <taxon>Bacillota</taxon>
        <taxon>Bacilli</taxon>
        <taxon>Bacillales</taxon>
        <taxon>Bacillaceae</taxon>
        <taxon>Mesobacillus</taxon>
    </lineage>
</organism>
<feature type="domain" description="N-acetyltransferase" evidence="1">
    <location>
        <begin position="1"/>
        <end position="165"/>
    </location>
</feature>
<dbReference type="AlphaFoldDB" id="A0A0M2SVN0"/>
<name>A0A0M2SVN0_9BACI</name>
<proteinExistence type="predicted"/>
<dbReference type="OrthoDB" id="9773249at2"/>
<dbReference type="PANTHER" id="PTHR43415:SF3">
    <property type="entry name" value="GNAT-FAMILY ACETYLTRANSFERASE"/>
    <property type="match status" value="1"/>
</dbReference>
<accession>A0A0M2SVN0</accession>
<dbReference type="PATRIC" id="fig|1408103.3.peg.2807"/>
<reference evidence="2 3" key="1">
    <citation type="submission" date="2015-04" db="EMBL/GenBank/DDBJ databases">
        <title>Taxonomic description and genome sequence of Bacillus campisalis sp. nov., a novel member of the genus Bacillus isolated from solar saltern.</title>
        <authorList>
            <person name="Mathan Kumar R."/>
            <person name="Kaur G."/>
            <person name="Kumar A."/>
            <person name="Singh N.K."/>
            <person name="Kaur N."/>
            <person name="Kumar N."/>
            <person name="Mayilraj S."/>
        </authorList>
    </citation>
    <scope>NUCLEOTIDE SEQUENCE [LARGE SCALE GENOMIC DNA]</scope>
    <source>
        <strain evidence="2 3">SA2-6</strain>
    </source>
</reference>
<evidence type="ECO:0000259" key="1">
    <source>
        <dbReference type="PROSITE" id="PS51186"/>
    </source>
</evidence>
<dbReference type="Proteomes" id="UP000034166">
    <property type="component" value="Unassembled WGS sequence"/>
</dbReference>
<dbReference type="Gene3D" id="3.40.630.30">
    <property type="match status" value="1"/>
</dbReference>
<dbReference type="PROSITE" id="PS51186">
    <property type="entry name" value="GNAT"/>
    <property type="match status" value="1"/>
</dbReference>
<evidence type="ECO:0000313" key="3">
    <source>
        <dbReference type="Proteomes" id="UP000034166"/>
    </source>
</evidence>
<evidence type="ECO:0000313" key="2">
    <source>
        <dbReference type="EMBL" id="KKK37761.1"/>
    </source>
</evidence>
<dbReference type="EMBL" id="LAYY01000012">
    <property type="protein sequence ID" value="KKK37761.1"/>
    <property type="molecule type" value="Genomic_DNA"/>
</dbReference>
<dbReference type="PANTHER" id="PTHR43415">
    <property type="entry name" value="SPERMIDINE N(1)-ACETYLTRANSFERASE"/>
    <property type="match status" value="1"/>
</dbReference>
<dbReference type="GO" id="GO:0016747">
    <property type="term" value="F:acyltransferase activity, transferring groups other than amino-acyl groups"/>
    <property type="evidence" value="ECO:0007669"/>
    <property type="project" value="InterPro"/>
</dbReference>
<keyword evidence="3" id="KW-1185">Reference proteome</keyword>
<comment type="caution">
    <text evidence="2">The sequence shown here is derived from an EMBL/GenBank/DDBJ whole genome shotgun (WGS) entry which is preliminary data.</text>
</comment>
<dbReference type="InterPro" id="IPR000182">
    <property type="entry name" value="GNAT_dom"/>
</dbReference>
<dbReference type="InterPro" id="IPR016181">
    <property type="entry name" value="Acyl_CoA_acyltransferase"/>
</dbReference>
<dbReference type="RefSeq" id="WP_046524099.1">
    <property type="nucleotide sequence ID" value="NZ_LAYY01000012.1"/>
</dbReference>
<dbReference type="CDD" id="cd04301">
    <property type="entry name" value="NAT_SF"/>
    <property type="match status" value="1"/>
</dbReference>
<gene>
    <name evidence="2" type="ORF">WQ57_12455</name>
</gene>
<sequence length="165" mass="18750">MNIREITLGDAENFIHLVKQVETESDYMLLEAGERTTTSEQQQLQLEQIIQQSNSTIFIAEDEEKLLGYIIVIGGTARRNRHSAYLVVGILKEYRGQGLGTSLFEAVNEWAHEHELSRLELTVVTENEAGIALYKKNGFEIEGTKVNSLKIDGTFHNEYYMAKLL</sequence>
<protein>
    <submittedName>
        <fullName evidence="2">GCN5 family acetyltransferase</fullName>
    </submittedName>
</protein>